<sequence>MSTVDDRRTDSLESQLADAYDRMGPSADAERRMLSALVAAQQRAPKRRVKALHLVMPLAACLVLLAGVGVLALNGALSASLDETLGAASGTAADPSSASEFSAIGDALESDFDLRFPFVTLSSGEHLRVALSDEAPLTADPAHVGDELERTVATGPDEASSVPCTVFATSDPDHPFAIRYDDDTTFYLADRVEA</sequence>
<reference evidence="3" key="3">
    <citation type="journal article" date="2019" name="Microbiol. Resour. Announc.">
        <title>Draft Genome Sequences of Type Strains of Gordonibacter faecihominis, Paraeggerthella hongkongensis, Parvibacter caecicola,Slackia equolifaciens, Slackia faecicanis, and Slackia isoflavoniconvertens.</title>
        <authorList>
            <person name="Danylec N."/>
            <person name="Stoll D.A."/>
            <person name="Dotsch A."/>
            <person name="Huch M."/>
        </authorList>
    </citation>
    <scope>NUCLEOTIDE SEQUENCE</scope>
    <source>
        <strain evidence="3">DSM 16107</strain>
    </source>
</reference>
<evidence type="ECO:0000313" key="3">
    <source>
        <dbReference type="EMBL" id="RNM40839.1"/>
    </source>
</evidence>
<feature type="transmembrane region" description="Helical" evidence="1">
    <location>
        <begin position="51"/>
        <end position="73"/>
    </location>
</feature>
<dbReference type="Proteomes" id="UP000253817">
    <property type="component" value="Unassembled WGS sequence"/>
</dbReference>
<evidence type="ECO:0000256" key="1">
    <source>
        <dbReference type="SAM" id="Phobius"/>
    </source>
</evidence>
<reference evidence="5" key="2">
    <citation type="submission" date="2018-05" db="EMBL/GenBank/DDBJ databases">
        <title>Genome Sequencing of selected type strains of the family Eggerthellaceae.</title>
        <authorList>
            <person name="Danylec N."/>
            <person name="Stoll D.A."/>
            <person name="Doetsch A."/>
            <person name="Huch M."/>
        </authorList>
    </citation>
    <scope>NUCLEOTIDE SEQUENCE [LARGE SCALE GENOMIC DNA]</scope>
    <source>
        <strain evidence="5">DSM 16107</strain>
    </source>
</reference>
<comment type="caution">
    <text evidence="3">The sequence shown here is derived from an EMBL/GenBank/DDBJ whole genome shotgun (WGS) entry which is preliminary data.</text>
</comment>
<keyword evidence="1" id="KW-0472">Membrane</keyword>
<keyword evidence="1" id="KW-0812">Transmembrane</keyword>
<name>A0A3N0IV20_9ACTN</name>
<dbReference type="Proteomes" id="UP000270112">
    <property type="component" value="Unassembled WGS sequence"/>
</dbReference>
<keyword evidence="1" id="KW-1133">Transmembrane helix</keyword>
<dbReference type="OrthoDB" id="3178261at2"/>
<proteinExistence type="predicted"/>
<evidence type="ECO:0000313" key="2">
    <source>
        <dbReference type="EMBL" id="RDB65457.1"/>
    </source>
</evidence>
<keyword evidence="4" id="KW-1185">Reference proteome</keyword>
<protein>
    <submittedName>
        <fullName evidence="3">Uncharacterized protein</fullName>
    </submittedName>
</protein>
<reference evidence="2 4" key="1">
    <citation type="journal article" date="2018" name="Elife">
        <title>Discovery and characterization of a prevalent human gut bacterial enzyme sufficient for the inactivation of a family of plant toxins.</title>
        <authorList>
            <person name="Koppel N."/>
            <person name="Bisanz J.E."/>
            <person name="Pandelia M.E."/>
            <person name="Turnbaugh P.J."/>
            <person name="Balskus E.P."/>
        </authorList>
    </citation>
    <scope>NUCLEOTIDE SEQUENCE [LARGE SCALE GENOMIC DNA]</scope>
    <source>
        <strain evidence="2 4">DSM 16107</strain>
    </source>
</reference>
<dbReference type="EMBL" id="PPTT01000037">
    <property type="protein sequence ID" value="RDB65457.1"/>
    <property type="molecule type" value="Genomic_DNA"/>
</dbReference>
<organism evidence="3 5">
    <name type="scientific">Eggerthella sinensis</name>
    <dbReference type="NCBI Taxonomy" id="242230"/>
    <lineage>
        <taxon>Bacteria</taxon>
        <taxon>Bacillati</taxon>
        <taxon>Actinomycetota</taxon>
        <taxon>Coriobacteriia</taxon>
        <taxon>Eggerthellales</taxon>
        <taxon>Eggerthellaceae</taxon>
        <taxon>Eggerthella</taxon>
    </lineage>
</organism>
<gene>
    <name evidence="2" type="ORF">C1876_15685</name>
    <name evidence="3" type="ORF">DMP09_12485</name>
</gene>
<accession>A0A3N0IV20</accession>
<dbReference type="EMBL" id="QICC01000061">
    <property type="protein sequence ID" value="RNM40839.1"/>
    <property type="molecule type" value="Genomic_DNA"/>
</dbReference>
<dbReference type="AlphaFoldDB" id="A0A3N0IV20"/>
<evidence type="ECO:0000313" key="5">
    <source>
        <dbReference type="Proteomes" id="UP000270112"/>
    </source>
</evidence>
<evidence type="ECO:0000313" key="4">
    <source>
        <dbReference type="Proteomes" id="UP000253817"/>
    </source>
</evidence>